<reference evidence="2" key="2">
    <citation type="submission" date="2021-02" db="EMBL/GenBank/DDBJ databases">
        <authorList>
            <person name="Kimball J.A."/>
            <person name="Haas M.W."/>
            <person name="Macchietto M."/>
            <person name="Kono T."/>
            <person name="Duquette J."/>
            <person name="Shao M."/>
        </authorList>
    </citation>
    <scope>NUCLEOTIDE SEQUENCE</scope>
    <source>
        <tissue evidence="2">Fresh leaf tissue</tissue>
    </source>
</reference>
<dbReference type="Proteomes" id="UP000729402">
    <property type="component" value="Unassembled WGS sequence"/>
</dbReference>
<accession>A0A8J5SN21</accession>
<feature type="region of interest" description="Disordered" evidence="1">
    <location>
        <begin position="44"/>
        <end position="131"/>
    </location>
</feature>
<dbReference type="EMBL" id="JAAALK010000283">
    <property type="protein sequence ID" value="KAG8076708.1"/>
    <property type="molecule type" value="Genomic_DNA"/>
</dbReference>
<reference evidence="2" key="1">
    <citation type="journal article" date="2021" name="bioRxiv">
        <title>Whole Genome Assembly and Annotation of Northern Wild Rice, Zizania palustris L., Supports a Whole Genome Duplication in the Zizania Genus.</title>
        <authorList>
            <person name="Haas M."/>
            <person name="Kono T."/>
            <person name="Macchietto M."/>
            <person name="Millas R."/>
            <person name="McGilp L."/>
            <person name="Shao M."/>
            <person name="Duquette J."/>
            <person name="Hirsch C.N."/>
            <person name="Kimball J."/>
        </authorList>
    </citation>
    <scope>NUCLEOTIDE SEQUENCE</scope>
    <source>
        <tissue evidence="2">Fresh leaf tissue</tissue>
    </source>
</reference>
<evidence type="ECO:0000313" key="2">
    <source>
        <dbReference type="EMBL" id="KAG8076708.1"/>
    </source>
</evidence>
<name>A0A8J5SN21_ZIZPA</name>
<feature type="compositionally biased region" description="Pro residues" evidence="1">
    <location>
        <begin position="59"/>
        <end position="69"/>
    </location>
</feature>
<feature type="compositionally biased region" description="Low complexity" evidence="1">
    <location>
        <begin position="44"/>
        <end position="58"/>
    </location>
</feature>
<gene>
    <name evidence="2" type="ORF">GUJ93_ZPchr0006g41437</name>
</gene>
<feature type="compositionally biased region" description="Low complexity" evidence="1">
    <location>
        <begin position="70"/>
        <end position="85"/>
    </location>
</feature>
<proteinExistence type="predicted"/>
<sequence>MAASRYLEGRLTPRQCQSAVDRPTGASAACLPLPCHAPTPARATPMRPSAFSLLSRPRPVAPPSPPMPSCPLASRAPAPRPLALHANRHRDRRPSPRLSPHAPPGQAAGVGPTGVECEGVGRGEGVRGQGLEDVNERGNKIAYSACTGNIMYAF</sequence>
<evidence type="ECO:0000256" key="1">
    <source>
        <dbReference type="SAM" id="MobiDB-lite"/>
    </source>
</evidence>
<dbReference type="AlphaFoldDB" id="A0A8J5SN21"/>
<evidence type="ECO:0000313" key="3">
    <source>
        <dbReference type="Proteomes" id="UP000729402"/>
    </source>
</evidence>
<comment type="caution">
    <text evidence="2">The sequence shown here is derived from an EMBL/GenBank/DDBJ whole genome shotgun (WGS) entry which is preliminary data.</text>
</comment>
<keyword evidence="3" id="KW-1185">Reference proteome</keyword>
<organism evidence="2 3">
    <name type="scientific">Zizania palustris</name>
    <name type="common">Northern wild rice</name>
    <dbReference type="NCBI Taxonomy" id="103762"/>
    <lineage>
        <taxon>Eukaryota</taxon>
        <taxon>Viridiplantae</taxon>
        <taxon>Streptophyta</taxon>
        <taxon>Embryophyta</taxon>
        <taxon>Tracheophyta</taxon>
        <taxon>Spermatophyta</taxon>
        <taxon>Magnoliopsida</taxon>
        <taxon>Liliopsida</taxon>
        <taxon>Poales</taxon>
        <taxon>Poaceae</taxon>
        <taxon>BOP clade</taxon>
        <taxon>Oryzoideae</taxon>
        <taxon>Oryzeae</taxon>
        <taxon>Zizaniinae</taxon>
        <taxon>Zizania</taxon>
    </lineage>
</organism>
<protein>
    <submittedName>
        <fullName evidence="2">Uncharacterized protein</fullName>
    </submittedName>
</protein>